<dbReference type="CDD" id="cd00158">
    <property type="entry name" value="RHOD"/>
    <property type="match status" value="1"/>
</dbReference>
<name>A0A5Q2REU2_9ACTN</name>
<dbReference type="InterPro" id="IPR036873">
    <property type="entry name" value="Rhodanese-like_dom_sf"/>
</dbReference>
<dbReference type="PROSITE" id="PS50206">
    <property type="entry name" value="RHODANESE_3"/>
    <property type="match status" value="1"/>
</dbReference>
<dbReference type="PANTHER" id="PTHR45431:SF3">
    <property type="entry name" value="RHODANESE-LIKE DOMAIN-CONTAINING PROTEIN 15, CHLOROPLASTIC"/>
    <property type="match status" value="1"/>
</dbReference>
<keyword evidence="4" id="KW-1185">Reference proteome</keyword>
<dbReference type="InterPro" id="IPR001763">
    <property type="entry name" value="Rhodanese-like_dom"/>
</dbReference>
<keyword evidence="1" id="KW-0472">Membrane</keyword>
<evidence type="ECO:0000259" key="2">
    <source>
        <dbReference type="PROSITE" id="PS50206"/>
    </source>
</evidence>
<dbReference type="RefSeq" id="WP_153758250.1">
    <property type="nucleotide sequence ID" value="NZ_CP045851.1"/>
</dbReference>
<dbReference type="Gene3D" id="3.40.250.10">
    <property type="entry name" value="Rhodanese-like domain"/>
    <property type="match status" value="1"/>
</dbReference>
<dbReference type="AlphaFoldDB" id="A0A5Q2REU2"/>
<evidence type="ECO:0000313" key="4">
    <source>
        <dbReference type="Proteomes" id="UP000334019"/>
    </source>
</evidence>
<dbReference type="PANTHER" id="PTHR45431">
    <property type="entry name" value="RHODANESE-LIKE DOMAIN-CONTAINING PROTEIN 15, CHLOROPLASTIC"/>
    <property type="match status" value="1"/>
</dbReference>
<dbReference type="SMART" id="SM00450">
    <property type="entry name" value="RHOD"/>
    <property type="match status" value="1"/>
</dbReference>
<dbReference type="EMBL" id="CP045851">
    <property type="protein sequence ID" value="QGG94144.1"/>
    <property type="molecule type" value="Genomic_DNA"/>
</dbReference>
<organism evidence="3 4">
    <name type="scientific">Actinomarinicola tropica</name>
    <dbReference type="NCBI Taxonomy" id="2789776"/>
    <lineage>
        <taxon>Bacteria</taxon>
        <taxon>Bacillati</taxon>
        <taxon>Actinomycetota</taxon>
        <taxon>Acidimicrobiia</taxon>
        <taxon>Acidimicrobiales</taxon>
        <taxon>Iamiaceae</taxon>
        <taxon>Actinomarinicola</taxon>
    </lineage>
</organism>
<keyword evidence="1" id="KW-0812">Transmembrane</keyword>
<dbReference type="SUPFAM" id="SSF52821">
    <property type="entry name" value="Rhodanese/Cell cycle control phosphatase"/>
    <property type="match status" value="1"/>
</dbReference>
<sequence>MSDDLDPAGRPAEHSGRTLVVAGAVAAALFLAYLVLGMPGMDHGPSGNQGSMDSMDHAAMADGGLSVDEFQSRMAQGAFVVNVHRPYDGEIDGTDASIPYDEIAGDPSLPSDKGTPILLYCQTGRMSATASDSLVSAGYTDVAHLRGGMDAWEAAGMPVLRQQSDPDGRADRSAT</sequence>
<evidence type="ECO:0000256" key="1">
    <source>
        <dbReference type="SAM" id="Phobius"/>
    </source>
</evidence>
<feature type="domain" description="Rhodanese" evidence="2">
    <location>
        <begin position="98"/>
        <end position="161"/>
    </location>
</feature>
<dbReference type="Pfam" id="PF00581">
    <property type="entry name" value="Rhodanese"/>
    <property type="match status" value="1"/>
</dbReference>
<dbReference type="Proteomes" id="UP000334019">
    <property type="component" value="Chromosome"/>
</dbReference>
<proteinExistence type="predicted"/>
<keyword evidence="1" id="KW-1133">Transmembrane helix</keyword>
<feature type="transmembrane region" description="Helical" evidence="1">
    <location>
        <begin position="20"/>
        <end position="36"/>
    </location>
</feature>
<reference evidence="3 4" key="1">
    <citation type="submission" date="2019-11" db="EMBL/GenBank/DDBJ databases">
        <authorList>
            <person name="He Y."/>
        </authorList>
    </citation>
    <scope>NUCLEOTIDE SEQUENCE [LARGE SCALE GENOMIC DNA]</scope>
    <source>
        <strain evidence="3 4">SCSIO 58843</strain>
    </source>
</reference>
<protein>
    <submittedName>
        <fullName evidence="3">Rhodanese-like domain-containing protein</fullName>
    </submittedName>
</protein>
<gene>
    <name evidence="3" type="ORF">GH723_02965</name>
</gene>
<dbReference type="InterPro" id="IPR052367">
    <property type="entry name" value="Thiosulfate_ST/Rhodanese-like"/>
</dbReference>
<dbReference type="KEGG" id="atq:GH723_02965"/>
<accession>A0A5Q2REU2</accession>
<evidence type="ECO:0000313" key="3">
    <source>
        <dbReference type="EMBL" id="QGG94144.1"/>
    </source>
</evidence>